<keyword evidence="2" id="KW-0539">Nucleus</keyword>
<evidence type="ECO:0000313" key="6">
    <source>
        <dbReference type="Proteomes" id="UP000044602"/>
    </source>
</evidence>
<name>A0A0G4L3Q7_VERLO</name>
<dbReference type="PROSITE" id="PS00463">
    <property type="entry name" value="ZN2_CY6_FUNGAL_1"/>
    <property type="match status" value="1"/>
</dbReference>
<dbReference type="AlphaFoldDB" id="A0A0G4L3Q7"/>
<dbReference type="GO" id="GO:0000981">
    <property type="term" value="F:DNA-binding transcription factor activity, RNA polymerase II-specific"/>
    <property type="evidence" value="ECO:0007669"/>
    <property type="project" value="InterPro"/>
</dbReference>
<evidence type="ECO:0000313" key="5">
    <source>
        <dbReference type="EMBL" id="CRK16644.1"/>
    </source>
</evidence>
<feature type="domain" description="Zn(2)-C6 fungal-type" evidence="4">
    <location>
        <begin position="14"/>
        <end position="44"/>
    </location>
</feature>
<evidence type="ECO:0000256" key="1">
    <source>
        <dbReference type="ARBA" id="ARBA00004123"/>
    </source>
</evidence>
<evidence type="ECO:0000259" key="4">
    <source>
        <dbReference type="PROSITE" id="PS50048"/>
    </source>
</evidence>
<dbReference type="SUPFAM" id="SSF57701">
    <property type="entry name" value="Zn2/Cys6 DNA-binding domain"/>
    <property type="match status" value="1"/>
</dbReference>
<evidence type="ECO:0000256" key="3">
    <source>
        <dbReference type="SAM" id="MobiDB-lite"/>
    </source>
</evidence>
<dbReference type="Pfam" id="PF00172">
    <property type="entry name" value="Zn_clus"/>
    <property type="match status" value="1"/>
</dbReference>
<dbReference type="EMBL" id="CVQH01007779">
    <property type="protein sequence ID" value="CRK16644.1"/>
    <property type="molecule type" value="Genomic_DNA"/>
</dbReference>
<dbReference type="GO" id="GO:0045944">
    <property type="term" value="P:positive regulation of transcription by RNA polymerase II"/>
    <property type="evidence" value="ECO:0007669"/>
    <property type="project" value="TreeGrafter"/>
</dbReference>
<feature type="region of interest" description="Disordered" evidence="3">
    <location>
        <begin position="134"/>
        <end position="159"/>
    </location>
</feature>
<proteinExistence type="predicted"/>
<accession>A0A0G4L3Q7</accession>
<dbReference type="PANTHER" id="PTHR37534">
    <property type="entry name" value="TRANSCRIPTIONAL ACTIVATOR PROTEIN UGA3"/>
    <property type="match status" value="1"/>
</dbReference>
<dbReference type="GO" id="GO:0005634">
    <property type="term" value="C:nucleus"/>
    <property type="evidence" value="ECO:0007669"/>
    <property type="project" value="UniProtKB-SubCell"/>
</dbReference>
<dbReference type="Gene3D" id="4.10.240.10">
    <property type="entry name" value="Zn(2)-C6 fungal-type DNA-binding domain"/>
    <property type="match status" value="1"/>
</dbReference>
<dbReference type="PANTHER" id="PTHR37534:SF2">
    <property type="entry name" value="N-ACETYLTRANSFERASE DOMAIN-CONTAINING PROTEIN"/>
    <property type="match status" value="1"/>
</dbReference>
<dbReference type="GO" id="GO:0000976">
    <property type="term" value="F:transcription cis-regulatory region binding"/>
    <property type="evidence" value="ECO:0007669"/>
    <property type="project" value="TreeGrafter"/>
</dbReference>
<dbReference type="Proteomes" id="UP000044602">
    <property type="component" value="Unassembled WGS sequence"/>
</dbReference>
<dbReference type="InterPro" id="IPR036864">
    <property type="entry name" value="Zn2-C6_fun-type_DNA-bd_sf"/>
</dbReference>
<comment type="subcellular location">
    <subcellularLocation>
        <location evidence="1">Nucleus</location>
    </subcellularLocation>
</comment>
<evidence type="ECO:0000256" key="2">
    <source>
        <dbReference type="ARBA" id="ARBA00023242"/>
    </source>
</evidence>
<dbReference type="SMART" id="SM00066">
    <property type="entry name" value="GAL4"/>
    <property type="match status" value="1"/>
</dbReference>
<dbReference type="InterPro" id="IPR001138">
    <property type="entry name" value="Zn2Cys6_DnaBD"/>
</dbReference>
<keyword evidence="6" id="KW-1185">Reference proteome</keyword>
<dbReference type="GO" id="GO:0008270">
    <property type="term" value="F:zinc ion binding"/>
    <property type="evidence" value="ECO:0007669"/>
    <property type="project" value="InterPro"/>
</dbReference>
<dbReference type="CDD" id="cd00067">
    <property type="entry name" value="GAL4"/>
    <property type="match status" value="1"/>
</dbReference>
<sequence length="567" mass="63010">MLTPEAADSLSATTCEPCREQHLKCDRVLPSCGRCAASGRECVKGYKFKALRHEPFGRAQKWPRPGGRLRFVVERGDGVEDWDNTDHDMEDQGGKDTMMISAHQNGSSDAQEVWNHPSTTYPAASSRLAVASQTTYQASTDQTPIDSRPPSASHTPDAQAAQLRSNIYLDRPIWPIESREEAVLFRHYIQKLSIWLDLCDPDAHFNTSIPARAGTCPILLNAIFALSARHLAHTLRYDALASNRYHEQCLTYLIPLLDHAVTVSDENLFAATIILRVLEEMDVPVLGQDTHGHLLGIHAFVAPHSAPPTPTTPDPGPRSPLSPHSLSAACFWVGLRQEIYSAVMNHQPVRMNLAHPAVVDRSTTPADDYAWANRAIVHCADVLNFCFGPDHADRPRWHALREANKNWKAALPASYMPVFYRERDPNAAETGDAEADAMKAFPEVWYWKGCHIIAVQHHILAELYLALFDPAHPRTGLQRRAADAALASQARTLVRSLCGIGTCNRWCPPAMFTACMGVAAAGDRFEDRRDQEALLALLRATEREHARPTRAVCDLLKGCWGWDQNGR</sequence>
<dbReference type="STRING" id="100787.A0A0G4L3Q7"/>
<protein>
    <recommendedName>
        <fullName evidence="4">Zn(2)-C6 fungal-type domain-containing protein</fullName>
    </recommendedName>
</protein>
<dbReference type="Pfam" id="PF11951">
    <property type="entry name" value="Fungal_trans_2"/>
    <property type="match status" value="1"/>
</dbReference>
<gene>
    <name evidence="5" type="ORF">BN1708_002901</name>
</gene>
<reference evidence="5 6" key="1">
    <citation type="submission" date="2015-05" db="EMBL/GenBank/DDBJ databases">
        <authorList>
            <person name="Wang D.B."/>
            <person name="Wang M."/>
        </authorList>
    </citation>
    <scope>NUCLEOTIDE SEQUENCE [LARGE SCALE GENOMIC DNA]</scope>
    <source>
        <strain evidence="5">VL1</strain>
    </source>
</reference>
<feature type="compositionally biased region" description="Polar residues" evidence="3">
    <location>
        <begin position="134"/>
        <end position="156"/>
    </location>
</feature>
<dbReference type="PROSITE" id="PS50048">
    <property type="entry name" value="ZN2_CY6_FUNGAL_2"/>
    <property type="match status" value="1"/>
</dbReference>
<organism evidence="5 6">
    <name type="scientific">Verticillium longisporum</name>
    <name type="common">Verticillium dahliae var. longisporum</name>
    <dbReference type="NCBI Taxonomy" id="100787"/>
    <lineage>
        <taxon>Eukaryota</taxon>
        <taxon>Fungi</taxon>
        <taxon>Dikarya</taxon>
        <taxon>Ascomycota</taxon>
        <taxon>Pezizomycotina</taxon>
        <taxon>Sordariomycetes</taxon>
        <taxon>Hypocreomycetidae</taxon>
        <taxon>Glomerellales</taxon>
        <taxon>Plectosphaerellaceae</taxon>
        <taxon>Verticillium</taxon>
    </lineage>
</organism>
<dbReference type="InterPro" id="IPR021858">
    <property type="entry name" value="Fun_TF"/>
</dbReference>